<proteinExistence type="predicted"/>
<keyword evidence="2" id="KW-1185">Reference proteome</keyword>
<dbReference type="EMBL" id="JANPWB010000011">
    <property type="protein sequence ID" value="KAJ1131980.1"/>
    <property type="molecule type" value="Genomic_DNA"/>
</dbReference>
<evidence type="ECO:0000313" key="2">
    <source>
        <dbReference type="Proteomes" id="UP001066276"/>
    </source>
</evidence>
<gene>
    <name evidence="1" type="ORF">NDU88_010310</name>
</gene>
<comment type="caution">
    <text evidence="1">The sequence shown here is derived from an EMBL/GenBank/DDBJ whole genome shotgun (WGS) entry which is preliminary data.</text>
</comment>
<sequence length="66" mass="7348">MEELPQYSFEAQAHPIPTSIMLEIPLNIHSTVVKELEKLEAAELTEKRQLRSLGTADSSLNISEVA</sequence>
<dbReference type="Proteomes" id="UP001066276">
    <property type="component" value="Chromosome 7"/>
</dbReference>
<dbReference type="AlphaFoldDB" id="A0AAV7PYB9"/>
<organism evidence="1 2">
    <name type="scientific">Pleurodeles waltl</name>
    <name type="common">Iberian ribbed newt</name>
    <dbReference type="NCBI Taxonomy" id="8319"/>
    <lineage>
        <taxon>Eukaryota</taxon>
        <taxon>Metazoa</taxon>
        <taxon>Chordata</taxon>
        <taxon>Craniata</taxon>
        <taxon>Vertebrata</taxon>
        <taxon>Euteleostomi</taxon>
        <taxon>Amphibia</taxon>
        <taxon>Batrachia</taxon>
        <taxon>Caudata</taxon>
        <taxon>Salamandroidea</taxon>
        <taxon>Salamandridae</taxon>
        <taxon>Pleurodelinae</taxon>
        <taxon>Pleurodeles</taxon>
    </lineage>
</organism>
<protein>
    <submittedName>
        <fullName evidence="1">Uncharacterized protein</fullName>
    </submittedName>
</protein>
<reference evidence="1" key="1">
    <citation type="journal article" date="2022" name="bioRxiv">
        <title>Sequencing and chromosome-scale assembly of the giantPleurodeles waltlgenome.</title>
        <authorList>
            <person name="Brown T."/>
            <person name="Elewa A."/>
            <person name="Iarovenko S."/>
            <person name="Subramanian E."/>
            <person name="Araus A.J."/>
            <person name="Petzold A."/>
            <person name="Susuki M."/>
            <person name="Suzuki K.-i.T."/>
            <person name="Hayashi T."/>
            <person name="Toyoda A."/>
            <person name="Oliveira C."/>
            <person name="Osipova E."/>
            <person name="Leigh N.D."/>
            <person name="Simon A."/>
            <person name="Yun M.H."/>
        </authorList>
    </citation>
    <scope>NUCLEOTIDE SEQUENCE</scope>
    <source>
        <strain evidence="1">20211129_DDA</strain>
        <tissue evidence="1">Liver</tissue>
    </source>
</reference>
<accession>A0AAV7PYB9</accession>
<name>A0AAV7PYB9_PLEWA</name>
<evidence type="ECO:0000313" key="1">
    <source>
        <dbReference type="EMBL" id="KAJ1131980.1"/>
    </source>
</evidence>